<keyword evidence="2" id="KW-0547">Nucleotide-binding</keyword>
<gene>
    <name evidence="7" type="ordered locus">MYSTI_01827</name>
</gene>
<dbReference type="Pfam" id="PF00069">
    <property type="entry name" value="Pkinase"/>
    <property type="match status" value="1"/>
</dbReference>
<reference evidence="7 8" key="1">
    <citation type="journal article" date="2013" name="Genome Announc.">
        <title>Complete genome sequence of Myxococcus stipitatus strain DSM 14675, a fruiting myxobacterium.</title>
        <authorList>
            <person name="Huntley S."/>
            <person name="Kneip S."/>
            <person name="Treuner-Lange A."/>
            <person name="Sogaard-Andersen L."/>
        </authorList>
    </citation>
    <scope>NUCLEOTIDE SEQUENCE [LARGE SCALE GENOMIC DNA]</scope>
    <source>
        <strain evidence="8">DSM 14675 / JCM 12634 / Mx s8</strain>
    </source>
</reference>
<keyword evidence="4" id="KW-0067">ATP-binding</keyword>
<dbReference type="PANTHER" id="PTHR43289">
    <property type="entry name" value="MITOGEN-ACTIVATED PROTEIN KINASE KINASE KINASE 20-RELATED"/>
    <property type="match status" value="1"/>
</dbReference>
<dbReference type="Gene3D" id="1.10.510.10">
    <property type="entry name" value="Transferase(Phosphotransferase) domain 1"/>
    <property type="match status" value="1"/>
</dbReference>
<dbReference type="RefSeq" id="WP_015347421.1">
    <property type="nucleotide sequence ID" value="NC_020126.1"/>
</dbReference>
<evidence type="ECO:0000259" key="6">
    <source>
        <dbReference type="PROSITE" id="PS50011"/>
    </source>
</evidence>
<dbReference type="EMBL" id="CP004025">
    <property type="protein sequence ID" value="AGC43159.1"/>
    <property type="molecule type" value="Genomic_DNA"/>
</dbReference>
<evidence type="ECO:0000256" key="3">
    <source>
        <dbReference type="ARBA" id="ARBA00022777"/>
    </source>
</evidence>
<keyword evidence="1" id="KW-0808">Transferase</keyword>
<dbReference type="InterPro" id="IPR000719">
    <property type="entry name" value="Prot_kinase_dom"/>
</dbReference>
<dbReference type="AlphaFoldDB" id="L7U9L6"/>
<dbReference type="KEGG" id="msd:MYSTI_01827"/>
<dbReference type="GO" id="GO:0004674">
    <property type="term" value="F:protein serine/threonine kinase activity"/>
    <property type="evidence" value="ECO:0007669"/>
    <property type="project" value="UniProtKB-KW"/>
</dbReference>
<dbReference type="SUPFAM" id="SSF56112">
    <property type="entry name" value="Protein kinase-like (PK-like)"/>
    <property type="match status" value="1"/>
</dbReference>
<dbReference type="CDD" id="cd14014">
    <property type="entry name" value="STKc_PknB_like"/>
    <property type="match status" value="1"/>
</dbReference>
<feature type="domain" description="Protein kinase" evidence="6">
    <location>
        <begin position="34"/>
        <end position="326"/>
    </location>
</feature>
<dbReference type="PATRIC" id="fig|1278073.3.peg.1876"/>
<dbReference type="Proteomes" id="UP000011131">
    <property type="component" value="Chromosome"/>
</dbReference>
<evidence type="ECO:0000313" key="8">
    <source>
        <dbReference type="Proteomes" id="UP000011131"/>
    </source>
</evidence>
<keyword evidence="8" id="KW-1185">Reference proteome</keyword>
<dbReference type="PROSITE" id="PS50011">
    <property type="entry name" value="PROTEIN_KINASE_DOM"/>
    <property type="match status" value="1"/>
</dbReference>
<dbReference type="OrthoDB" id="5521996at2"/>
<dbReference type="InterPro" id="IPR011009">
    <property type="entry name" value="Kinase-like_dom_sf"/>
</dbReference>
<feature type="region of interest" description="Disordered" evidence="5">
    <location>
        <begin position="1"/>
        <end position="21"/>
    </location>
</feature>
<keyword evidence="7" id="KW-0723">Serine/threonine-protein kinase</keyword>
<accession>L7U9L6</accession>
<dbReference type="Gene3D" id="3.30.200.20">
    <property type="entry name" value="Phosphorylase Kinase, domain 1"/>
    <property type="match status" value="1"/>
</dbReference>
<keyword evidence="3 7" id="KW-0418">Kinase</keyword>
<protein>
    <submittedName>
        <fullName evidence="7">Putative serine/threonine protein kinase</fullName>
    </submittedName>
</protein>
<dbReference type="GO" id="GO:0005524">
    <property type="term" value="F:ATP binding"/>
    <property type="evidence" value="ECO:0007669"/>
    <property type="project" value="UniProtKB-KW"/>
</dbReference>
<evidence type="ECO:0000313" key="7">
    <source>
        <dbReference type="EMBL" id="AGC43159.1"/>
    </source>
</evidence>
<evidence type="ECO:0000256" key="5">
    <source>
        <dbReference type="SAM" id="MobiDB-lite"/>
    </source>
</evidence>
<evidence type="ECO:0000256" key="2">
    <source>
        <dbReference type="ARBA" id="ARBA00022741"/>
    </source>
</evidence>
<sequence>MSISTDEVSTDDPRSPRAPPFRPHFLFKAGAVRYEAVEELERRQSGEVLLLAHRKVGKEALTSRCFVRRLPSPTTHLRRRRLVEEVQLAMRLNHPALAKVHHVGICDDALHVVMEYVPGPSLETLVSAAVVRGFPMTESFALYVGTELAEVLHHAHTVVDEEGRSLGIVHRDVNPRHVVVGVHGEVKLMNFGAAYSLLIGREESPRSLVRGDVAYASPEYIRRGALSPRSDVFSLGVVLVELLTGTHLFDVTDVPSGFAGRVLRVETLPSLPLHQMQVLLSRFSPDFVEEAVAPLAADVKAVLHKALRAHPEERFASAAELRDALRKLQATRGESYGRANLQEEVARVLADGGAMRAKVEFGEAGLYPEGLDAHELPEPEEK</sequence>
<dbReference type="STRING" id="1278073.MYSTI_01827"/>
<evidence type="ECO:0000256" key="1">
    <source>
        <dbReference type="ARBA" id="ARBA00022679"/>
    </source>
</evidence>
<dbReference type="PANTHER" id="PTHR43289:SF6">
    <property type="entry name" value="SERINE_THREONINE-PROTEIN KINASE NEKL-3"/>
    <property type="match status" value="1"/>
</dbReference>
<proteinExistence type="predicted"/>
<name>L7U9L6_MYXSD</name>
<evidence type="ECO:0000256" key="4">
    <source>
        <dbReference type="ARBA" id="ARBA00022840"/>
    </source>
</evidence>
<dbReference type="HOGENOM" id="CLU_000288_147_1_7"/>
<organism evidence="7 8">
    <name type="scientific">Myxococcus stipitatus (strain DSM 14675 / JCM 12634 / Mx s8)</name>
    <dbReference type="NCBI Taxonomy" id="1278073"/>
    <lineage>
        <taxon>Bacteria</taxon>
        <taxon>Pseudomonadati</taxon>
        <taxon>Myxococcota</taxon>
        <taxon>Myxococcia</taxon>
        <taxon>Myxococcales</taxon>
        <taxon>Cystobacterineae</taxon>
        <taxon>Myxococcaceae</taxon>
        <taxon>Myxococcus</taxon>
    </lineage>
</organism>
<dbReference type="eggNOG" id="COG0515">
    <property type="taxonomic scope" value="Bacteria"/>
</dbReference>